<dbReference type="Proteomes" id="UP000408482">
    <property type="component" value="Unassembled WGS sequence"/>
</dbReference>
<evidence type="ECO:0000313" key="2">
    <source>
        <dbReference type="EMBL" id="VUX32749.1"/>
    </source>
</evidence>
<dbReference type="RefSeq" id="WP_144092859.1">
    <property type="nucleotide sequence ID" value="NZ_CABHMX010000030.1"/>
</dbReference>
<dbReference type="EMBL" id="CABHNW010000022">
    <property type="protein sequence ID" value="VUX32749.1"/>
    <property type="molecule type" value="Genomic_DNA"/>
</dbReference>
<feature type="domain" description="HTH cro/C1-type" evidence="1">
    <location>
        <begin position="9"/>
        <end position="67"/>
    </location>
</feature>
<sequence>MKGSIGENLKKCRVDAKKSVKEISDLLKSKGFKASEKTIYSWESGNSQPSPDAFLIMCKAYNISDILKTFGYVNSPAHKEDFISNDNRDFIKKYRELDTHGKDMVDTVLQKEYDRIIELHDSVSEEPSKAPDNIITVNPLSPQQMEEALIPNAAHAFNPTEEEKKHADDIMMDDKEWEL</sequence>
<keyword evidence="3" id="KW-1185">Reference proteome</keyword>
<proteinExistence type="predicted"/>
<dbReference type="InterPro" id="IPR001387">
    <property type="entry name" value="Cro/C1-type_HTH"/>
</dbReference>
<gene>
    <name evidence="2" type="ORF">RSSSTS7063_02489</name>
</gene>
<name>A0A564VJX0_9FIRM</name>
<dbReference type="GO" id="GO:0003677">
    <property type="term" value="F:DNA binding"/>
    <property type="evidence" value="ECO:0007669"/>
    <property type="project" value="InterPro"/>
</dbReference>
<dbReference type="PROSITE" id="PS50943">
    <property type="entry name" value="HTH_CROC1"/>
    <property type="match status" value="1"/>
</dbReference>
<accession>A0A564VJX0</accession>
<evidence type="ECO:0000259" key="1">
    <source>
        <dbReference type="PROSITE" id="PS50943"/>
    </source>
</evidence>
<reference evidence="2 3" key="1">
    <citation type="submission" date="2019-07" db="EMBL/GenBank/DDBJ databases">
        <authorList>
            <person name="Hibberd C M."/>
            <person name="Gehrig L. J."/>
            <person name="Chang H.-W."/>
            <person name="Venkatesh S."/>
        </authorList>
    </citation>
    <scope>NUCLEOTIDE SEQUENCE [LARGE SCALE GENOMIC DNA]</scope>
    <source>
        <strain evidence="2">Blautia_luti_SSTS_Bg7063</strain>
    </source>
</reference>
<protein>
    <submittedName>
        <fullName evidence="2">Helix-turn-helix domain protein</fullName>
    </submittedName>
</protein>
<dbReference type="Gene3D" id="1.10.260.40">
    <property type="entry name" value="lambda repressor-like DNA-binding domains"/>
    <property type="match status" value="1"/>
</dbReference>
<dbReference type="CDD" id="cd00093">
    <property type="entry name" value="HTH_XRE"/>
    <property type="match status" value="1"/>
</dbReference>
<dbReference type="InterPro" id="IPR010982">
    <property type="entry name" value="Lambda_DNA-bd_dom_sf"/>
</dbReference>
<dbReference type="SUPFAM" id="SSF47413">
    <property type="entry name" value="lambda repressor-like DNA-binding domains"/>
    <property type="match status" value="1"/>
</dbReference>
<evidence type="ECO:0000313" key="3">
    <source>
        <dbReference type="Proteomes" id="UP000408482"/>
    </source>
</evidence>
<dbReference type="AlphaFoldDB" id="A0A564VJX0"/>
<organism evidence="2 3">
    <name type="scientific">Blautia luti</name>
    <dbReference type="NCBI Taxonomy" id="89014"/>
    <lineage>
        <taxon>Bacteria</taxon>
        <taxon>Bacillati</taxon>
        <taxon>Bacillota</taxon>
        <taxon>Clostridia</taxon>
        <taxon>Lachnospirales</taxon>
        <taxon>Lachnospiraceae</taxon>
        <taxon>Blautia</taxon>
    </lineage>
</organism>